<dbReference type="AlphaFoldDB" id="A0A644TX91"/>
<feature type="domain" description="Methyltransferase small" evidence="4">
    <location>
        <begin position="18"/>
        <end position="96"/>
    </location>
</feature>
<accession>A0A644TX91</accession>
<keyword evidence="2 5" id="KW-0808">Transferase</keyword>
<protein>
    <submittedName>
        <fullName evidence="5">Release factor glutamine methyltransferase</fullName>
        <ecNumber evidence="5">2.1.1.297</ecNumber>
    </submittedName>
</protein>
<dbReference type="Pfam" id="PF05175">
    <property type="entry name" value="MTS"/>
    <property type="match status" value="1"/>
</dbReference>
<dbReference type="PANTHER" id="PTHR45875:SF1">
    <property type="entry name" value="METHYLTRANSFERASE N6AMT1"/>
    <property type="match status" value="1"/>
</dbReference>
<dbReference type="SUPFAM" id="SSF53335">
    <property type="entry name" value="S-adenosyl-L-methionine-dependent methyltransferases"/>
    <property type="match status" value="1"/>
</dbReference>
<dbReference type="InterPro" id="IPR052190">
    <property type="entry name" value="Euk-Arch_PrmC-MTase"/>
</dbReference>
<dbReference type="NCBIfam" id="TIGR00537">
    <property type="entry name" value="hemK_rel_arch"/>
    <property type="match status" value="1"/>
</dbReference>
<evidence type="ECO:0000313" key="5">
    <source>
        <dbReference type="EMBL" id="MPL71548.1"/>
    </source>
</evidence>
<dbReference type="InterPro" id="IPR007848">
    <property type="entry name" value="Small_mtfrase_dom"/>
</dbReference>
<evidence type="ECO:0000256" key="2">
    <source>
        <dbReference type="ARBA" id="ARBA00022679"/>
    </source>
</evidence>
<dbReference type="Gene3D" id="3.40.50.150">
    <property type="entry name" value="Vaccinia Virus protein VP39"/>
    <property type="match status" value="1"/>
</dbReference>
<dbReference type="PANTHER" id="PTHR45875">
    <property type="entry name" value="METHYLTRANSFERASE N6AMT1"/>
    <property type="match status" value="1"/>
</dbReference>
<keyword evidence="1 5" id="KW-0489">Methyltransferase</keyword>
<evidence type="ECO:0000256" key="1">
    <source>
        <dbReference type="ARBA" id="ARBA00022603"/>
    </source>
</evidence>
<dbReference type="InterPro" id="IPR004557">
    <property type="entry name" value="PrmC-related"/>
</dbReference>
<evidence type="ECO:0000259" key="4">
    <source>
        <dbReference type="Pfam" id="PF05175"/>
    </source>
</evidence>
<dbReference type="EC" id="2.1.1.297" evidence="5"/>
<keyword evidence="3" id="KW-0949">S-adenosyl-L-methionine</keyword>
<name>A0A644TX91_9ZZZZ</name>
<dbReference type="InterPro" id="IPR029063">
    <property type="entry name" value="SAM-dependent_MTases_sf"/>
</dbReference>
<dbReference type="EMBL" id="VSSQ01000060">
    <property type="protein sequence ID" value="MPL71548.1"/>
    <property type="molecule type" value="Genomic_DNA"/>
</dbReference>
<proteinExistence type="predicted"/>
<dbReference type="CDD" id="cd02440">
    <property type="entry name" value="AdoMet_MTases"/>
    <property type="match status" value="1"/>
</dbReference>
<evidence type="ECO:0000256" key="3">
    <source>
        <dbReference type="ARBA" id="ARBA00022691"/>
    </source>
</evidence>
<dbReference type="GO" id="GO:0032259">
    <property type="term" value="P:methylation"/>
    <property type="evidence" value="ECO:0007669"/>
    <property type="project" value="UniProtKB-KW"/>
</dbReference>
<gene>
    <name evidence="5" type="primary">prmC_9</name>
    <name evidence="5" type="ORF">SDC9_17325</name>
</gene>
<dbReference type="GO" id="GO:0035657">
    <property type="term" value="C:eRF1 methyltransferase complex"/>
    <property type="evidence" value="ECO:0007669"/>
    <property type="project" value="TreeGrafter"/>
</dbReference>
<reference evidence="5" key="1">
    <citation type="submission" date="2019-08" db="EMBL/GenBank/DDBJ databases">
        <authorList>
            <person name="Kucharzyk K."/>
            <person name="Murdoch R.W."/>
            <person name="Higgins S."/>
            <person name="Loffler F."/>
        </authorList>
    </citation>
    <scope>NUCLEOTIDE SEQUENCE</scope>
</reference>
<organism evidence="5">
    <name type="scientific">bioreactor metagenome</name>
    <dbReference type="NCBI Taxonomy" id="1076179"/>
    <lineage>
        <taxon>unclassified sequences</taxon>
        <taxon>metagenomes</taxon>
        <taxon>ecological metagenomes</taxon>
    </lineage>
</organism>
<comment type="caution">
    <text evidence="5">The sequence shown here is derived from an EMBL/GenBank/DDBJ whole genome shotgun (WGS) entry which is preliminary data.</text>
</comment>
<dbReference type="GO" id="GO:0102559">
    <property type="term" value="F:peptide chain release factor N(5)-glutamine methyltransferase activity"/>
    <property type="evidence" value="ECO:0007669"/>
    <property type="project" value="UniProtKB-EC"/>
</dbReference>
<sequence>MDIDKTQIYFPSDDTYLLIKAALAEVKPTDRVLEIGTGSGAVAKSIIEVTPNVLAVEINPHAAQYAHEVNGVEVIRGDLFDPVCGEFDLILFNAPYLPTDPKERLDDWLEYALDGGPSGRDAVERFLHAAPPHLSKFGRILLLISSLTGIGEVLKICHAEALIALVTAEERQEDGEILYVLRISRDLCSLCKT</sequence>